<gene>
    <name evidence="1" type="ORF">SAMN06269185_0443</name>
</gene>
<evidence type="ECO:0000313" key="1">
    <source>
        <dbReference type="EMBL" id="SNZ04078.1"/>
    </source>
</evidence>
<dbReference type="OrthoDB" id="245897at2157"/>
<protein>
    <submittedName>
        <fullName evidence="1">Uncharacterized protein</fullName>
    </submittedName>
</protein>
<proteinExistence type="predicted"/>
<accession>A0A285N432</accession>
<dbReference type="EMBL" id="OBEJ01000001">
    <property type="protein sequence ID" value="SNZ04078.1"/>
    <property type="molecule type" value="Genomic_DNA"/>
</dbReference>
<organism evidence="1 2">
    <name type="scientific">Natronoarchaeum philippinense</name>
    <dbReference type="NCBI Taxonomy" id="558529"/>
    <lineage>
        <taxon>Archaea</taxon>
        <taxon>Methanobacteriati</taxon>
        <taxon>Methanobacteriota</taxon>
        <taxon>Stenosarchaea group</taxon>
        <taxon>Halobacteria</taxon>
        <taxon>Halobacteriales</taxon>
        <taxon>Natronoarchaeaceae</taxon>
    </lineage>
</organism>
<dbReference type="Proteomes" id="UP000219453">
    <property type="component" value="Unassembled WGS sequence"/>
</dbReference>
<evidence type="ECO:0000313" key="2">
    <source>
        <dbReference type="Proteomes" id="UP000219453"/>
    </source>
</evidence>
<dbReference type="AlphaFoldDB" id="A0A285N432"/>
<name>A0A285N432_NATPI</name>
<reference evidence="1 2" key="1">
    <citation type="submission" date="2017-09" db="EMBL/GenBank/DDBJ databases">
        <authorList>
            <person name="Ehlers B."/>
            <person name="Leendertz F.H."/>
        </authorList>
    </citation>
    <scope>NUCLEOTIDE SEQUENCE [LARGE SCALE GENOMIC DNA]</scope>
    <source>
        <strain evidence="1 2">DSM 27208</strain>
    </source>
</reference>
<dbReference type="RefSeq" id="WP_179747373.1">
    <property type="nucleotide sequence ID" value="NZ_OBEJ01000001.1"/>
</dbReference>
<sequence>MDDSAEARGQYRGRETDDGDIEIYDADNDDAWIISDTTMHRAWNA</sequence>
<keyword evidence="2" id="KW-1185">Reference proteome</keyword>